<feature type="domain" description="DH" evidence="3">
    <location>
        <begin position="339"/>
        <end position="531"/>
    </location>
</feature>
<feature type="compositionally biased region" description="Polar residues" evidence="1">
    <location>
        <begin position="125"/>
        <end position="136"/>
    </location>
</feature>
<dbReference type="PROSITE" id="PS50010">
    <property type="entry name" value="DH_2"/>
    <property type="match status" value="1"/>
</dbReference>
<proteinExistence type="predicted"/>
<dbReference type="FunCoup" id="A0A6J2PY57">
    <property type="interactions" value="134"/>
</dbReference>
<gene>
    <name evidence="5" type="primary">plekhg7</name>
</gene>
<keyword evidence="4" id="KW-1185">Reference proteome</keyword>
<dbReference type="SUPFAM" id="SSF50729">
    <property type="entry name" value="PH domain-like"/>
    <property type="match status" value="1"/>
</dbReference>
<dbReference type="InterPro" id="IPR000219">
    <property type="entry name" value="DH_dom"/>
</dbReference>
<organism evidence="4 5">
    <name type="scientific">Cottoperca gobio</name>
    <name type="common">Frogmouth</name>
    <name type="synonym">Aphritis gobio</name>
    <dbReference type="NCBI Taxonomy" id="56716"/>
    <lineage>
        <taxon>Eukaryota</taxon>
        <taxon>Metazoa</taxon>
        <taxon>Chordata</taxon>
        <taxon>Craniata</taxon>
        <taxon>Vertebrata</taxon>
        <taxon>Euteleostomi</taxon>
        <taxon>Actinopterygii</taxon>
        <taxon>Neopterygii</taxon>
        <taxon>Teleostei</taxon>
        <taxon>Neoteleostei</taxon>
        <taxon>Acanthomorphata</taxon>
        <taxon>Eupercaria</taxon>
        <taxon>Perciformes</taxon>
        <taxon>Notothenioidei</taxon>
        <taxon>Bovichtidae</taxon>
        <taxon>Cottoperca</taxon>
    </lineage>
</organism>
<dbReference type="PANTHER" id="PTHR13217:SF6">
    <property type="entry name" value="PLECKSTRIN HOMOLOGY DOMAIN-CONTAINING FAMILY G MEMBER 7"/>
    <property type="match status" value="1"/>
</dbReference>
<dbReference type="RefSeq" id="XP_029290012.1">
    <property type="nucleotide sequence ID" value="XM_029434152.1"/>
</dbReference>
<feature type="region of interest" description="Disordered" evidence="1">
    <location>
        <begin position="267"/>
        <end position="288"/>
    </location>
</feature>
<dbReference type="KEGG" id="cgob:115009870"/>
<dbReference type="PANTHER" id="PTHR13217">
    <property type="entry name" value="PLECKSTRIN HOMOLOGY DOMAIN-CONTAINING FAMILY G MEMBER 7"/>
    <property type="match status" value="1"/>
</dbReference>
<dbReference type="InterPro" id="IPR040181">
    <property type="entry name" value="PKHG5/7"/>
</dbReference>
<dbReference type="Pfam" id="PF15720">
    <property type="entry name" value="DUF4675"/>
    <property type="match status" value="1"/>
</dbReference>
<dbReference type="CDD" id="cd00160">
    <property type="entry name" value="RhoGEF"/>
    <property type="match status" value="1"/>
</dbReference>
<name>A0A6J2PY57_COTGO</name>
<dbReference type="SMART" id="SM00233">
    <property type="entry name" value="PH"/>
    <property type="match status" value="1"/>
</dbReference>
<dbReference type="Pfam" id="PF22697">
    <property type="entry name" value="SOS1_NGEF_PH"/>
    <property type="match status" value="1"/>
</dbReference>
<dbReference type="CDD" id="cd13245">
    <property type="entry name" value="PH_PLEKHG7"/>
    <property type="match status" value="1"/>
</dbReference>
<dbReference type="GO" id="GO:0007266">
    <property type="term" value="P:Rho protein signal transduction"/>
    <property type="evidence" value="ECO:0007669"/>
    <property type="project" value="TreeGrafter"/>
</dbReference>
<dbReference type="Pfam" id="PF00621">
    <property type="entry name" value="RhoGEF"/>
    <property type="match status" value="1"/>
</dbReference>
<accession>A0A6J2PY57</accession>
<dbReference type="InterPro" id="IPR035899">
    <property type="entry name" value="DBL_dom_sf"/>
</dbReference>
<evidence type="ECO:0000256" key="1">
    <source>
        <dbReference type="SAM" id="MobiDB-lite"/>
    </source>
</evidence>
<evidence type="ECO:0000259" key="2">
    <source>
        <dbReference type="PROSITE" id="PS50003"/>
    </source>
</evidence>
<dbReference type="OrthoDB" id="5585231at2759"/>
<feature type="region of interest" description="Disordered" evidence="1">
    <location>
        <begin position="112"/>
        <end position="140"/>
    </location>
</feature>
<dbReference type="CTD" id="440107"/>
<dbReference type="SMART" id="SM00325">
    <property type="entry name" value="RhoGEF"/>
    <property type="match status" value="1"/>
</dbReference>
<evidence type="ECO:0000313" key="5">
    <source>
        <dbReference type="RefSeq" id="XP_029290012.1"/>
    </source>
</evidence>
<dbReference type="Gene3D" id="2.30.29.30">
    <property type="entry name" value="Pleckstrin-homology domain (PH domain)/Phosphotyrosine-binding domain (PTB)"/>
    <property type="match status" value="1"/>
</dbReference>
<sequence length="740" mass="84745">MSALQHVILQDKDQDVEKKLDWSCIEWGENEVVTTGVANAQTQTDWGPFQHKECQTSNPIIMHIDLTRTHSKLRHKSLGDIDGLVPPFFQFDRQAPARISTSPTLRRMRSTRRPLMDTRDPVMMGSTQEEPSSGSTPPAIRPLSQVHRVKSPLAASPISDGEICHDYQPISSSGHQRTRSHRSKTFDNCITSTRQECHSANPALIKDFRFPDSGIQEKEHCYNSSLRLQERRRSSVVVSLPGLDVSPGDLFVSNGAADILNSSNFSDTKKSKWPFSRRSTTKGKSQTGTASDIEKYLSTSQIQDWRNSDLQRYKEYSLAEFLRDQSSQMSAASDPQGFKRQEAIWELFTSECVYFLDQLKVLKEVFLATLTNLQMRNCLTDVEFWRLFANLNELCLVSFGFLNNLLRVIKDTLEITEGGGPTLLELLSKAFRESVCLCLQKYCLNYSTALLYLDSLKPREDFGSYVKWCERNEQCRRLQLRDLLVAPLQRLTRYPLLLRNIEKRCQTDDETRGLRVVTEQVDTSICDLEGKVKWLDNYQKVKQLRDALVWLPVWERDKRAVVPENLKHLLKAVTLENLISHRSLLHEGKMVLIENTKLIDVYLFLFDEFLLITKIKRNKKRSIGPEQNPLRMPQNQELDQLLKDGCTFTVLDQPVSLDRLQLKNVDQLNASTSGLPHSFIIMHQNRYQQCIGAFILQAASESAKRAWMSKIEGAVSALLKLDSQQPRLKSSSLWLESSQI</sequence>
<evidence type="ECO:0000313" key="4">
    <source>
        <dbReference type="Proteomes" id="UP000504630"/>
    </source>
</evidence>
<dbReference type="Proteomes" id="UP000504630">
    <property type="component" value="Chromosome 6"/>
</dbReference>
<evidence type="ECO:0000259" key="3">
    <source>
        <dbReference type="PROSITE" id="PS50010"/>
    </source>
</evidence>
<dbReference type="InterPro" id="IPR001849">
    <property type="entry name" value="PH_domain"/>
</dbReference>
<dbReference type="Gene3D" id="1.20.900.10">
    <property type="entry name" value="Dbl homology (DH) domain"/>
    <property type="match status" value="1"/>
</dbReference>
<dbReference type="InterPro" id="IPR055251">
    <property type="entry name" value="SOS1_NGEF_PH"/>
</dbReference>
<dbReference type="GeneID" id="115009870"/>
<feature type="domain" description="PH" evidence="2">
    <location>
        <begin position="583"/>
        <end position="716"/>
    </location>
</feature>
<reference evidence="5" key="1">
    <citation type="submission" date="2025-08" db="UniProtKB">
        <authorList>
            <consortium name="RefSeq"/>
        </authorList>
    </citation>
    <scope>IDENTIFICATION</scope>
</reference>
<protein>
    <submittedName>
        <fullName evidence="5">Pleckstrin homology domain-containing family G member 7</fullName>
    </submittedName>
</protein>
<dbReference type="AlphaFoldDB" id="A0A6J2PY57"/>
<dbReference type="GO" id="GO:0005085">
    <property type="term" value="F:guanyl-nucleotide exchange factor activity"/>
    <property type="evidence" value="ECO:0007669"/>
    <property type="project" value="InterPro"/>
</dbReference>
<dbReference type="SUPFAM" id="SSF48065">
    <property type="entry name" value="DBL homology domain (DH-domain)"/>
    <property type="match status" value="1"/>
</dbReference>
<dbReference type="PROSITE" id="PS50003">
    <property type="entry name" value="PH_DOMAIN"/>
    <property type="match status" value="1"/>
</dbReference>
<dbReference type="InterPro" id="IPR011993">
    <property type="entry name" value="PH-like_dom_sf"/>
</dbReference>
<dbReference type="InParanoid" id="A0A6J2PY57"/>